<protein>
    <submittedName>
        <fullName evidence="1">Uncharacterized protein</fullName>
    </submittedName>
</protein>
<accession>A0ABQ9MZQ5</accession>
<dbReference type="InterPro" id="IPR003428">
    <property type="entry name" value="MAM33"/>
</dbReference>
<dbReference type="Gene3D" id="3.10.280.10">
    <property type="entry name" value="Mitochondrial glycoprotein"/>
    <property type="match status" value="1"/>
</dbReference>
<evidence type="ECO:0000313" key="1">
    <source>
        <dbReference type="EMBL" id="KAJ9184887.1"/>
    </source>
</evidence>
<reference evidence="1" key="1">
    <citation type="journal article" date="2023" name="Plant Biotechnol. J.">
        <title>Chromosome-level wild Hevea brasiliensis genome provides new tools for genomic-assisted breeding and valuable loci to elevate rubber yield.</title>
        <authorList>
            <person name="Cheng H."/>
            <person name="Song X."/>
            <person name="Hu Y."/>
            <person name="Wu T."/>
            <person name="Yang Q."/>
            <person name="An Z."/>
            <person name="Feng S."/>
            <person name="Deng Z."/>
            <person name="Wu W."/>
            <person name="Zeng X."/>
            <person name="Tu M."/>
            <person name="Wang X."/>
            <person name="Huang H."/>
        </authorList>
    </citation>
    <scope>NUCLEOTIDE SEQUENCE</scope>
    <source>
        <strain evidence="1">MT/VB/25A 57/8</strain>
    </source>
</reference>
<proteinExistence type="predicted"/>
<keyword evidence="2" id="KW-1185">Reference proteome</keyword>
<dbReference type="PANTHER" id="PTHR10826:SF1">
    <property type="entry name" value="COMPLEMENT COMPONENT 1 Q SUBCOMPONENT-BINDING PROTEIN, MITOCHONDRIAL"/>
    <property type="match status" value="1"/>
</dbReference>
<dbReference type="SUPFAM" id="SSF54529">
    <property type="entry name" value="Mitochondrial glycoprotein MAM33-like"/>
    <property type="match status" value="1"/>
</dbReference>
<dbReference type="PANTHER" id="PTHR10826">
    <property type="entry name" value="COMPLEMENT COMPONENT 1"/>
    <property type="match status" value="1"/>
</dbReference>
<name>A0ABQ9MZQ5_HEVBR</name>
<evidence type="ECO:0000313" key="2">
    <source>
        <dbReference type="Proteomes" id="UP001174677"/>
    </source>
</evidence>
<gene>
    <name evidence="1" type="ORF">P3X46_004572</name>
</gene>
<dbReference type="InterPro" id="IPR036561">
    <property type="entry name" value="MAM33_sf"/>
</dbReference>
<organism evidence="1 2">
    <name type="scientific">Hevea brasiliensis</name>
    <name type="common">Para rubber tree</name>
    <name type="synonym">Siphonia brasiliensis</name>
    <dbReference type="NCBI Taxonomy" id="3981"/>
    <lineage>
        <taxon>Eukaryota</taxon>
        <taxon>Viridiplantae</taxon>
        <taxon>Streptophyta</taxon>
        <taxon>Embryophyta</taxon>
        <taxon>Tracheophyta</taxon>
        <taxon>Spermatophyta</taxon>
        <taxon>Magnoliopsida</taxon>
        <taxon>eudicotyledons</taxon>
        <taxon>Gunneridae</taxon>
        <taxon>Pentapetalae</taxon>
        <taxon>rosids</taxon>
        <taxon>fabids</taxon>
        <taxon>Malpighiales</taxon>
        <taxon>Euphorbiaceae</taxon>
        <taxon>Crotonoideae</taxon>
        <taxon>Micrandreae</taxon>
        <taxon>Hevea</taxon>
    </lineage>
</organism>
<comment type="caution">
    <text evidence="1">The sequence shown here is derived from an EMBL/GenBank/DDBJ whole genome shotgun (WGS) entry which is preliminary data.</text>
</comment>
<dbReference type="Proteomes" id="UP001174677">
    <property type="component" value="Chromosome 3"/>
</dbReference>
<sequence>MPRRATQILHNGRKVLEDLDLLKVLQSEIKHELSSPPLQDNRRGSLGDFSVDWDSSDSQDVVLRRKCETGEQVVVSALSRPSCFAEGSTSPWEFLMKVFVKKPGLNSVLQFDCGIYEIGPSRSVFDIHNAYYLQSTTCPGPSAYGGPYFR</sequence>
<dbReference type="EMBL" id="JARPOI010000003">
    <property type="protein sequence ID" value="KAJ9184887.1"/>
    <property type="molecule type" value="Genomic_DNA"/>
</dbReference>